<dbReference type="PROSITE" id="PS51257">
    <property type="entry name" value="PROKAR_LIPOPROTEIN"/>
    <property type="match status" value="1"/>
</dbReference>
<dbReference type="Proteomes" id="UP001200544">
    <property type="component" value="Unassembled WGS sequence"/>
</dbReference>
<reference evidence="5" key="3">
    <citation type="submission" date="2021-06" db="EMBL/GenBank/DDBJ databases">
        <title>Interrogation of the integrated mobile genetic elements in gut-associated Bacteroides with a consensus prediction approach.</title>
        <authorList>
            <person name="Campbell D.E."/>
            <person name="Leigh J.R."/>
            <person name="Kim T."/>
            <person name="England W."/>
            <person name="Whitaker R.J."/>
            <person name="Degnan P.H."/>
        </authorList>
    </citation>
    <scope>NUCLEOTIDE SEQUENCE</scope>
    <source>
        <strain evidence="5">VPI-BTDOT2</strain>
    </source>
</reference>
<reference evidence="1 6" key="1">
    <citation type="submission" date="2015-09" db="EMBL/GenBank/DDBJ databases">
        <authorList>
            <consortium name="Pathogen Informatics"/>
        </authorList>
    </citation>
    <scope>NUCLEOTIDE SEQUENCE [LARGE SCALE GENOMIC DNA]</scope>
    <source>
        <strain evidence="1 6">2789STDY5834899</strain>
    </source>
</reference>
<protein>
    <submittedName>
        <fullName evidence="1 2">Lipoprotein</fullName>
    </submittedName>
</protein>
<evidence type="ECO:0000313" key="8">
    <source>
        <dbReference type="Proteomes" id="UP000488521"/>
    </source>
</evidence>
<dbReference type="Proteomes" id="UP001156216">
    <property type="component" value="Chromosome"/>
</dbReference>
<evidence type="ECO:0000313" key="5">
    <source>
        <dbReference type="EMBL" id="UYU72739.1"/>
    </source>
</evidence>
<evidence type="ECO:0000313" key="2">
    <source>
        <dbReference type="EMBL" id="KAB4451878.1"/>
    </source>
</evidence>
<sequence length="547" mass="61097">MKKNLYIANLLVAGLMTFTGCTDGFESDNANKAGYTPELQEYDLQKYVLNLGVMQQGIYFNYDWGRGTDWTFQTIQNLGHDMFAGYFHDMNNSFNDKNSVYALNDGWTGSAWTYTYGYIMTAAQKSEKINQEQKGLLGVTKILKVELMHRIADTYGPIVYTKFGQEEGDNVDSQEAAYRQFFKDLDEGVKLINEYKKANAALEPFAAADILMPAGKRTLSQWVKFANSLRLRLAIRVSMSAPDLARAEVAKAMDATAGGVLESADETVAVSTESGYKNPLGTVNEGWGEVFMGATMESVLVGYNDPRLIKYYSKAEGGDIKDEKGNLIIAERNKIAGTYKGVPQGTGVTVKDENRYRLHSKSTITKQTDAILMTAAEVWFLRAEAALRGFTSENVKDCYEKGITVSCQQWGVNVGDYLTSDATPSDYVDAFEAKYDVKALIKVTPKWDGGASPEEQLERILTQKWIACYPEGYEAWTEQRRTGYPQLFKVFVNNSGGAIDTNIRIRRLPYPSDIQKNNPTQYSALKKALGGEDNGGTRLWWDTGRNF</sequence>
<dbReference type="RefSeq" id="WP_016269923.1">
    <property type="nucleotide sequence ID" value="NZ_BAABZI010000001.1"/>
</dbReference>
<dbReference type="EMBL" id="WCRS01000028">
    <property type="protein sequence ID" value="KAB4468909.1"/>
    <property type="molecule type" value="Genomic_DNA"/>
</dbReference>
<dbReference type="Proteomes" id="UP000436825">
    <property type="component" value="Unassembled WGS sequence"/>
</dbReference>
<evidence type="ECO:0000313" key="6">
    <source>
        <dbReference type="Proteomes" id="UP000095576"/>
    </source>
</evidence>
<keyword evidence="1" id="KW-0449">Lipoprotein</keyword>
<dbReference type="EMBL" id="CZAP01000014">
    <property type="protein sequence ID" value="CUP85213.1"/>
    <property type="molecule type" value="Genomic_DNA"/>
</dbReference>
<organism evidence="1 6">
    <name type="scientific">Bacteroides thetaiotaomicron</name>
    <dbReference type="NCBI Taxonomy" id="818"/>
    <lineage>
        <taxon>Bacteria</taxon>
        <taxon>Pseudomonadati</taxon>
        <taxon>Bacteroidota</taxon>
        <taxon>Bacteroidia</taxon>
        <taxon>Bacteroidales</taxon>
        <taxon>Bacteroidaceae</taxon>
        <taxon>Bacteroides</taxon>
    </lineage>
</organism>
<reference evidence="4" key="4">
    <citation type="submission" date="2021-07" db="EMBL/GenBank/DDBJ databases">
        <title>Comparative genomics of Bacteroides fragilis group isolates reveals species-dependent resistance mechanisms and validates clinical tools for resistance prediction.</title>
        <authorList>
            <person name="Wallace M.J."/>
            <person name="Jean S."/>
            <person name="Wallace M.A."/>
            <person name="Carey-Ann B.D."/>
            <person name="Dantas G."/>
        </authorList>
    </citation>
    <scope>NUCLEOTIDE SEQUENCE</scope>
    <source>
        <strain evidence="4">BJH_160</strain>
    </source>
</reference>
<evidence type="ECO:0000313" key="1">
    <source>
        <dbReference type="EMBL" id="CUP85213.1"/>
    </source>
</evidence>
<evidence type="ECO:0000313" key="4">
    <source>
        <dbReference type="EMBL" id="MCE9238852.1"/>
    </source>
</evidence>
<dbReference type="Proteomes" id="UP000488521">
    <property type="component" value="Unassembled WGS sequence"/>
</dbReference>
<accession>A0A174RID1</accession>
<gene>
    <name evidence="1" type="ORF">ERS852511_03420</name>
    <name evidence="3" type="ORF">GAN59_23105</name>
    <name evidence="2" type="ORF">GAN75_22110</name>
    <name evidence="4" type="ORF">K0H07_17045</name>
    <name evidence="5" type="ORF">KQP59_06450</name>
</gene>
<dbReference type="SUPFAM" id="SSF48452">
    <property type="entry name" value="TPR-like"/>
    <property type="match status" value="1"/>
</dbReference>
<dbReference type="Proteomes" id="UP000095576">
    <property type="component" value="Unassembled WGS sequence"/>
</dbReference>
<dbReference type="InterPro" id="IPR024302">
    <property type="entry name" value="SusD-like"/>
</dbReference>
<dbReference type="InterPro" id="IPR011990">
    <property type="entry name" value="TPR-like_helical_dom_sf"/>
</dbReference>
<dbReference type="EMBL" id="WCRW01000019">
    <property type="protein sequence ID" value="KAB4451878.1"/>
    <property type="molecule type" value="Genomic_DNA"/>
</dbReference>
<name>A0A174RID1_BACT4</name>
<reference evidence="7 8" key="2">
    <citation type="journal article" date="2019" name="Nat. Med.">
        <title>A library of human gut bacterial isolates paired with longitudinal multiomics data enables mechanistic microbiome research.</title>
        <authorList>
            <person name="Poyet M."/>
            <person name="Groussin M."/>
            <person name="Gibbons S.M."/>
            <person name="Avila-Pacheco J."/>
            <person name="Jiang X."/>
            <person name="Kearney S.M."/>
            <person name="Perrotta A.R."/>
            <person name="Berdy B."/>
            <person name="Zhao S."/>
            <person name="Lieberman T.D."/>
            <person name="Swanson P.K."/>
            <person name="Smith M."/>
            <person name="Roesemann S."/>
            <person name="Alexander J.E."/>
            <person name="Rich S.A."/>
            <person name="Livny J."/>
            <person name="Vlamakis H."/>
            <person name="Clish C."/>
            <person name="Bullock K."/>
            <person name="Deik A."/>
            <person name="Scott J."/>
            <person name="Pierce K.A."/>
            <person name="Xavier R.J."/>
            <person name="Alm E.J."/>
        </authorList>
    </citation>
    <scope>NUCLEOTIDE SEQUENCE [LARGE SCALE GENOMIC DNA]</scope>
    <source>
        <strain evidence="3 8">BIOML-A156</strain>
        <strain evidence="2 7">BIOML-A160</strain>
    </source>
</reference>
<dbReference type="AlphaFoldDB" id="A0A174RID1"/>
<evidence type="ECO:0000313" key="7">
    <source>
        <dbReference type="Proteomes" id="UP000436825"/>
    </source>
</evidence>
<dbReference type="Gene3D" id="1.25.40.390">
    <property type="match status" value="1"/>
</dbReference>
<dbReference type="EMBL" id="CP083681">
    <property type="protein sequence ID" value="UYU72739.1"/>
    <property type="molecule type" value="Genomic_DNA"/>
</dbReference>
<dbReference type="Pfam" id="PF12741">
    <property type="entry name" value="SusD-like"/>
    <property type="match status" value="1"/>
</dbReference>
<evidence type="ECO:0000313" key="3">
    <source>
        <dbReference type="EMBL" id="KAB4468909.1"/>
    </source>
</evidence>
<proteinExistence type="predicted"/>
<dbReference type="EMBL" id="JAHYQA010000010">
    <property type="protein sequence ID" value="MCE9238852.1"/>
    <property type="molecule type" value="Genomic_DNA"/>
</dbReference>